<evidence type="ECO:0000313" key="9">
    <source>
        <dbReference type="Proteomes" id="UP000630353"/>
    </source>
</evidence>
<evidence type="ECO:0000256" key="1">
    <source>
        <dbReference type="ARBA" id="ARBA00023224"/>
    </source>
</evidence>
<reference evidence="8" key="1">
    <citation type="journal article" date="2014" name="Int. J. Syst. Evol. Microbiol.">
        <title>Complete genome sequence of Corynebacterium casei LMG S-19264T (=DSM 44701T), isolated from a smear-ripened cheese.</title>
        <authorList>
            <consortium name="US DOE Joint Genome Institute (JGI-PGF)"/>
            <person name="Walter F."/>
            <person name="Albersmeier A."/>
            <person name="Kalinowski J."/>
            <person name="Ruckert C."/>
        </authorList>
    </citation>
    <scope>NUCLEOTIDE SEQUENCE</scope>
    <source>
        <strain evidence="8">KCTC 42651</strain>
    </source>
</reference>
<feature type="transmembrane region" description="Helical" evidence="5">
    <location>
        <begin position="190"/>
        <end position="211"/>
    </location>
</feature>
<dbReference type="PROSITE" id="PS50111">
    <property type="entry name" value="CHEMOTAXIS_TRANSDUC_2"/>
    <property type="match status" value="1"/>
</dbReference>
<evidence type="ECO:0000259" key="7">
    <source>
        <dbReference type="PROSITE" id="PS50885"/>
    </source>
</evidence>
<dbReference type="SMART" id="SM00283">
    <property type="entry name" value="MA"/>
    <property type="match status" value="1"/>
</dbReference>
<evidence type="ECO:0000259" key="6">
    <source>
        <dbReference type="PROSITE" id="PS50111"/>
    </source>
</evidence>
<keyword evidence="9" id="KW-1185">Reference proteome</keyword>
<reference evidence="8" key="2">
    <citation type="submission" date="2020-09" db="EMBL/GenBank/DDBJ databases">
        <authorList>
            <person name="Sun Q."/>
            <person name="Kim S."/>
        </authorList>
    </citation>
    <scope>NUCLEOTIDE SEQUENCE</scope>
    <source>
        <strain evidence="8">KCTC 42651</strain>
    </source>
</reference>
<keyword evidence="5" id="KW-0812">Transmembrane</keyword>
<dbReference type="PRINTS" id="PR00260">
    <property type="entry name" value="CHEMTRNSDUCR"/>
</dbReference>
<dbReference type="SUPFAM" id="SSF58104">
    <property type="entry name" value="Methyl-accepting chemotaxis protein (MCP) signaling domain"/>
    <property type="match status" value="1"/>
</dbReference>
<dbReference type="AlphaFoldDB" id="A0A918XPI4"/>
<dbReference type="InterPro" id="IPR004089">
    <property type="entry name" value="MCPsignal_dom"/>
</dbReference>
<dbReference type="Pfam" id="PF00015">
    <property type="entry name" value="MCPsignal"/>
    <property type="match status" value="1"/>
</dbReference>
<dbReference type="GO" id="GO:0006935">
    <property type="term" value="P:chemotaxis"/>
    <property type="evidence" value="ECO:0007669"/>
    <property type="project" value="InterPro"/>
</dbReference>
<dbReference type="Gene3D" id="6.10.340.10">
    <property type="match status" value="1"/>
</dbReference>
<dbReference type="GO" id="GO:0007165">
    <property type="term" value="P:signal transduction"/>
    <property type="evidence" value="ECO:0007669"/>
    <property type="project" value="UniProtKB-KW"/>
</dbReference>
<evidence type="ECO:0000256" key="4">
    <source>
        <dbReference type="SAM" id="MobiDB-lite"/>
    </source>
</evidence>
<keyword evidence="5" id="KW-1133">Transmembrane helix</keyword>
<dbReference type="EMBL" id="BMZS01000002">
    <property type="protein sequence ID" value="GHD44564.1"/>
    <property type="molecule type" value="Genomic_DNA"/>
</dbReference>
<dbReference type="Proteomes" id="UP000630353">
    <property type="component" value="Unassembled WGS sequence"/>
</dbReference>
<comment type="caution">
    <text evidence="8">The sequence shown here is derived from an EMBL/GenBank/DDBJ whole genome shotgun (WGS) entry which is preliminary data.</text>
</comment>
<dbReference type="PANTHER" id="PTHR32089">
    <property type="entry name" value="METHYL-ACCEPTING CHEMOTAXIS PROTEIN MCPB"/>
    <property type="match status" value="1"/>
</dbReference>
<dbReference type="GO" id="GO:0004888">
    <property type="term" value="F:transmembrane signaling receptor activity"/>
    <property type="evidence" value="ECO:0007669"/>
    <property type="project" value="InterPro"/>
</dbReference>
<dbReference type="Pfam" id="PF00672">
    <property type="entry name" value="HAMP"/>
    <property type="match status" value="1"/>
</dbReference>
<dbReference type="SMART" id="SM00304">
    <property type="entry name" value="HAMP"/>
    <property type="match status" value="1"/>
</dbReference>
<organism evidence="8 9">
    <name type="scientific">Thalassobaculum fulvum</name>
    <dbReference type="NCBI Taxonomy" id="1633335"/>
    <lineage>
        <taxon>Bacteria</taxon>
        <taxon>Pseudomonadati</taxon>
        <taxon>Pseudomonadota</taxon>
        <taxon>Alphaproteobacteria</taxon>
        <taxon>Rhodospirillales</taxon>
        <taxon>Thalassobaculaceae</taxon>
        <taxon>Thalassobaculum</taxon>
    </lineage>
</organism>
<dbReference type="PANTHER" id="PTHR32089:SF112">
    <property type="entry name" value="LYSOZYME-LIKE PROTEIN-RELATED"/>
    <property type="match status" value="1"/>
</dbReference>
<keyword evidence="1 3" id="KW-0807">Transducer</keyword>
<name>A0A918XPI4_9PROT</name>
<keyword evidence="5" id="KW-0472">Membrane</keyword>
<dbReference type="InterPro" id="IPR004090">
    <property type="entry name" value="Chemotax_Me-accpt_rcpt"/>
</dbReference>
<feature type="compositionally biased region" description="Polar residues" evidence="4">
    <location>
        <begin position="362"/>
        <end position="374"/>
    </location>
</feature>
<proteinExistence type="inferred from homology"/>
<comment type="similarity">
    <text evidence="2">Belongs to the methyl-accepting chemotaxis (MCP) protein family.</text>
</comment>
<dbReference type="Gene3D" id="1.10.287.950">
    <property type="entry name" value="Methyl-accepting chemotaxis protein"/>
    <property type="match status" value="1"/>
</dbReference>
<protein>
    <submittedName>
        <fullName evidence="8">Chemotaxis sensory transducer</fullName>
    </submittedName>
</protein>
<accession>A0A918XPI4</accession>
<gene>
    <name evidence="8" type="ORF">GCM10017083_12100</name>
</gene>
<dbReference type="RefSeq" id="WP_189988024.1">
    <property type="nucleotide sequence ID" value="NZ_BMZS01000002.1"/>
</dbReference>
<dbReference type="GO" id="GO:0016020">
    <property type="term" value="C:membrane"/>
    <property type="evidence" value="ECO:0007669"/>
    <property type="project" value="InterPro"/>
</dbReference>
<evidence type="ECO:0000313" key="8">
    <source>
        <dbReference type="EMBL" id="GHD44564.1"/>
    </source>
</evidence>
<dbReference type="InterPro" id="IPR003660">
    <property type="entry name" value="HAMP_dom"/>
</dbReference>
<evidence type="ECO:0000256" key="3">
    <source>
        <dbReference type="PROSITE-ProRule" id="PRU00284"/>
    </source>
</evidence>
<dbReference type="CDD" id="cd06225">
    <property type="entry name" value="HAMP"/>
    <property type="match status" value="1"/>
</dbReference>
<evidence type="ECO:0000256" key="5">
    <source>
        <dbReference type="SAM" id="Phobius"/>
    </source>
</evidence>
<feature type="domain" description="HAMP" evidence="7">
    <location>
        <begin position="213"/>
        <end position="266"/>
    </location>
</feature>
<dbReference type="PROSITE" id="PS50885">
    <property type="entry name" value="HAMP"/>
    <property type="match status" value="1"/>
</dbReference>
<feature type="domain" description="Methyl-accepting transducer" evidence="6">
    <location>
        <begin position="299"/>
        <end position="542"/>
    </location>
</feature>
<sequence>MKSISNISIQVKSLVSPVLAAVMIFVIAGVFVGAYLEVTEKSQVQAQVSALRSDLQSTMLELSSAHLETLRAISWKQGQVEDKLIAQSIETARKSLDAVQVVFDQWAMNPAGIEQEGFAKLDTDFRAYRAAAEQTLDGIQMDIFLALMFLNDTQVKQAAVAEGGQALLKRVVQADAMINDEVKGSLSTTLIAVVSSAAVAVVLSLLAAVLMGRAISRPTIALTASMNRLADGDTSEEIPGSDRGDEIGQMARTVQVFKDNMIRNVELSRQAAEEQKERTARAERLERLTAGFDAKVRSLLDVLSTAATDMNHTSATLTDAAGATNSQATSMAATAKQMSGNVQTVASAAEELGHSISEISQQVQRQSGMAQSASDAAEGSRQQVRELADQAERIGEVVNLISAIAEQTNLLALNATIEAARAGDAGKGFAVVASEVKSLATQTAKATEEIAAQIQAVQSQTGTTVQAIEAIVGLIQEMTEVSASIASAVEQQNSATQEIGRSAHQAAQGTEEVTGGIEEMTRAAGSTGSASNEVAAAAGKLSDNTGTLKQLVDGFLSDVKAA</sequence>
<evidence type="ECO:0000256" key="2">
    <source>
        <dbReference type="ARBA" id="ARBA00029447"/>
    </source>
</evidence>
<feature type="region of interest" description="Disordered" evidence="4">
    <location>
        <begin position="362"/>
        <end position="382"/>
    </location>
</feature>
<feature type="transmembrane region" description="Helical" evidence="5">
    <location>
        <begin position="14"/>
        <end position="36"/>
    </location>
</feature>